<dbReference type="AlphaFoldDB" id="A0A3S1J9J3"/>
<sequence>MTNEKKLKSSEFGRILEPLLKAAEQNYLSKLQDNAFVAARQEEAQQKIAKKEEVGFLPNDEQRLLFGSAESWAREKQGVRLNEGNWVQIGNPSNPAELKVHMNQNTTYPRLLRSLQRLQRQTGLSDAEVCSLLSSKDSSSLASKLIELKNKVALDKRDLLDVRETRKLLMGTATLTQAIEPIRRPGVATAHALAFTFVEQGDGNLKDIMGRSGKWAPMTPVGASSKQDNLKTRTAEVYRHRRIGNIFAHLLAQTLHTDIFVKQSSYNLKRLADAVRAWKTEKFTVEENTEALKSFEAILISEVELLLQSYHDR</sequence>
<dbReference type="OrthoDB" id="9905889at2"/>
<accession>A0A3S1J9J3</accession>
<organism evidence="1 2">
    <name type="scientific">Dulcicalothrix desertica PCC 7102</name>
    <dbReference type="NCBI Taxonomy" id="232991"/>
    <lineage>
        <taxon>Bacteria</taxon>
        <taxon>Bacillati</taxon>
        <taxon>Cyanobacteriota</taxon>
        <taxon>Cyanophyceae</taxon>
        <taxon>Nostocales</taxon>
        <taxon>Calotrichaceae</taxon>
        <taxon>Dulcicalothrix</taxon>
    </lineage>
</organism>
<comment type="caution">
    <text evidence="1">The sequence shown here is derived from an EMBL/GenBank/DDBJ whole genome shotgun (WGS) entry which is preliminary data.</text>
</comment>
<evidence type="ECO:0000313" key="1">
    <source>
        <dbReference type="EMBL" id="RUT10146.1"/>
    </source>
</evidence>
<proteinExistence type="predicted"/>
<reference evidence="1" key="2">
    <citation type="journal article" date="2019" name="Genome Biol. Evol.">
        <title>Day and night: Metabolic profiles and evolutionary relationships of six axenic non-marine cyanobacteria.</title>
        <authorList>
            <person name="Will S.E."/>
            <person name="Henke P."/>
            <person name="Boedeker C."/>
            <person name="Huang S."/>
            <person name="Brinkmann H."/>
            <person name="Rohde M."/>
            <person name="Jarek M."/>
            <person name="Friedl T."/>
            <person name="Seufert S."/>
            <person name="Schumacher M."/>
            <person name="Overmann J."/>
            <person name="Neumann-Schaal M."/>
            <person name="Petersen J."/>
        </authorList>
    </citation>
    <scope>NUCLEOTIDE SEQUENCE [LARGE SCALE GENOMIC DNA]</scope>
    <source>
        <strain evidence="1">PCC 7102</strain>
    </source>
</reference>
<protein>
    <submittedName>
        <fullName evidence="1">Uncharacterized protein</fullName>
    </submittedName>
</protein>
<evidence type="ECO:0000313" key="2">
    <source>
        <dbReference type="Proteomes" id="UP000271624"/>
    </source>
</evidence>
<reference evidence="1" key="1">
    <citation type="submission" date="2018-12" db="EMBL/GenBank/DDBJ databases">
        <authorList>
            <person name="Will S."/>
            <person name="Neumann-Schaal M."/>
            <person name="Henke P."/>
        </authorList>
    </citation>
    <scope>NUCLEOTIDE SEQUENCE</scope>
    <source>
        <strain evidence="1">PCC 7102</strain>
    </source>
</reference>
<name>A0A3S1J9J3_9CYAN</name>
<keyword evidence="2" id="KW-1185">Reference proteome</keyword>
<gene>
    <name evidence="1" type="ORF">DSM106972_006410</name>
</gene>
<dbReference type="EMBL" id="RSCL01000001">
    <property type="protein sequence ID" value="RUT10146.1"/>
    <property type="molecule type" value="Genomic_DNA"/>
</dbReference>
<dbReference type="RefSeq" id="WP_127078748.1">
    <property type="nucleotide sequence ID" value="NZ_RSCL01000001.1"/>
</dbReference>
<dbReference type="Proteomes" id="UP000271624">
    <property type="component" value="Unassembled WGS sequence"/>
</dbReference>